<dbReference type="PANTHER" id="PTHR46558:SF15">
    <property type="entry name" value="HELIX-TURN-HELIX DOMAIN PROTEIN"/>
    <property type="match status" value="1"/>
</dbReference>
<dbReference type="Pfam" id="PF01381">
    <property type="entry name" value="HTH_3"/>
    <property type="match status" value="1"/>
</dbReference>
<keyword evidence="2" id="KW-1133">Transmembrane helix</keyword>
<dbReference type="Proteomes" id="UP001556617">
    <property type="component" value="Unassembled WGS sequence"/>
</dbReference>
<dbReference type="InterPro" id="IPR010982">
    <property type="entry name" value="Lambda_DNA-bd_dom_sf"/>
</dbReference>
<accession>A0ABV3S010</accession>
<dbReference type="PANTHER" id="PTHR46558">
    <property type="entry name" value="TRACRIPTIONAL REGULATORY PROTEIN-RELATED-RELATED"/>
    <property type="match status" value="1"/>
</dbReference>
<dbReference type="EMBL" id="JBFPER010000001">
    <property type="protein sequence ID" value="MEX0379779.1"/>
    <property type="molecule type" value="Genomic_DNA"/>
</dbReference>
<feature type="domain" description="HTH cro/C1-type" evidence="3">
    <location>
        <begin position="7"/>
        <end position="61"/>
    </location>
</feature>
<protein>
    <submittedName>
        <fullName evidence="4">Helix-turn-helix domain-containing protein</fullName>
    </submittedName>
</protein>
<organism evidence="4 5">
    <name type="scientific">Leuconostoc aquikimchii</name>
    <dbReference type="NCBI Taxonomy" id="3236804"/>
    <lineage>
        <taxon>Bacteria</taxon>
        <taxon>Bacillati</taxon>
        <taxon>Bacillota</taxon>
        <taxon>Bacilli</taxon>
        <taxon>Lactobacillales</taxon>
        <taxon>Lactobacillaceae</taxon>
        <taxon>Leuconostoc</taxon>
    </lineage>
</organism>
<dbReference type="RefSeq" id="WP_367973030.1">
    <property type="nucleotide sequence ID" value="NZ_JBFPEQ010000001.1"/>
</dbReference>
<dbReference type="Gene3D" id="1.10.260.40">
    <property type="entry name" value="lambda repressor-like DNA-binding domains"/>
    <property type="match status" value="1"/>
</dbReference>
<keyword evidence="2" id="KW-0472">Membrane</keyword>
<proteinExistence type="predicted"/>
<keyword evidence="1" id="KW-0238">DNA-binding</keyword>
<gene>
    <name evidence="4" type="ORF">AB3K24_00180</name>
</gene>
<evidence type="ECO:0000313" key="4">
    <source>
        <dbReference type="EMBL" id="MEX0379779.1"/>
    </source>
</evidence>
<feature type="transmembrane region" description="Helical" evidence="2">
    <location>
        <begin position="86"/>
        <end position="105"/>
    </location>
</feature>
<reference evidence="4 5" key="1">
    <citation type="submission" date="2024-07" db="EMBL/GenBank/DDBJ databases">
        <authorList>
            <person name="Yun M."/>
        </authorList>
    </citation>
    <scope>NUCLEOTIDE SEQUENCE [LARGE SCALE GENOMIC DNA]</scope>
    <source>
        <strain evidence="4 5">MS01</strain>
    </source>
</reference>
<comment type="caution">
    <text evidence="4">The sequence shown here is derived from an EMBL/GenBank/DDBJ whole genome shotgun (WGS) entry which is preliminary data.</text>
</comment>
<feature type="transmembrane region" description="Helical" evidence="2">
    <location>
        <begin position="111"/>
        <end position="131"/>
    </location>
</feature>
<sequence length="171" mass="19412">MTFAQIIKAKRQDLNMTQSELSEKLFVSNKTISNWETGKTMPDLDNVLYIAKVLRLSLDQLLLEDNNMINHIKRVQEIKATKKMTWVSYITNSMFFLMFSTQSFFGQLTVPILVMMLIGALANIWVLFHFLSKADSLGDKEPSMIKVTNNKTLVVTAVLAVIALISTILVH</sequence>
<dbReference type="PROSITE" id="PS50943">
    <property type="entry name" value="HTH_CROC1"/>
    <property type="match status" value="1"/>
</dbReference>
<dbReference type="CDD" id="cd00093">
    <property type="entry name" value="HTH_XRE"/>
    <property type="match status" value="1"/>
</dbReference>
<keyword evidence="2" id="KW-0812">Transmembrane</keyword>
<keyword evidence="5" id="KW-1185">Reference proteome</keyword>
<feature type="transmembrane region" description="Helical" evidence="2">
    <location>
        <begin position="152"/>
        <end position="170"/>
    </location>
</feature>
<dbReference type="SUPFAM" id="SSF47413">
    <property type="entry name" value="lambda repressor-like DNA-binding domains"/>
    <property type="match status" value="1"/>
</dbReference>
<evidence type="ECO:0000313" key="5">
    <source>
        <dbReference type="Proteomes" id="UP001556617"/>
    </source>
</evidence>
<dbReference type="SMART" id="SM00530">
    <property type="entry name" value="HTH_XRE"/>
    <property type="match status" value="1"/>
</dbReference>
<dbReference type="InterPro" id="IPR001387">
    <property type="entry name" value="Cro/C1-type_HTH"/>
</dbReference>
<evidence type="ECO:0000256" key="2">
    <source>
        <dbReference type="SAM" id="Phobius"/>
    </source>
</evidence>
<name>A0ABV3S010_9LACO</name>
<evidence type="ECO:0000259" key="3">
    <source>
        <dbReference type="PROSITE" id="PS50943"/>
    </source>
</evidence>
<evidence type="ECO:0000256" key="1">
    <source>
        <dbReference type="ARBA" id="ARBA00023125"/>
    </source>
</evidence>